<sequence>MATNSNFKLHTDAALTTEMTSIKDLAHNANLNDNPKDFIVYLGNKIDDPLDAGSITLLNETNPDVDPILFYAEDVAPGAGHSVNEITLALSAAALGTNNAGDPLPLGTRVRSGVSNAVAIHVRSINTVTELSISDEIEFWLSSTIETETAALP</sequence>
<gene>
    <name evidence="1" type="ORF">SAMN05421647_102383</name>
</gene>
<dbReference type="AlphaFoldDB" id="A0A1N6QAL6"/>
<dbReference type="EMBL" id="FTMN01000002">
    <property type="protein sequence ID" value="SIQ13683.1"/>
    <property type="molecule type" value="Genomic_DNA"/>
</dbReference>
<name>A0A1N6QAL6_9GAMM</name>
<dbReference type="STRING" id="49186.SAMN05421647_102383"/>
<reference evidence="1 2" key="1">
    <citation type="submission" date="2017-01" db="EMBL/GenBank/DDBJ databases">
        <authorList>
            <person name="Mah S.A."/>
            <person name="Swanson W.J."/>
            <person name="Moy G.W."/>
            <person name="Vacquier V.D."/>
        </authorList>
    </citation>
    <scope>NUCLEOTIDE SEQUENCE [LARGE SCALE GENOMIC DNA]</scope>
    <source>
        <strain evidence="1 2">DSM 7027</strain>
    </source>
</reference>
<dbReference type="eggNOG" id="ENOG502ZHCG">
    <property type="taxonomic scope" value="Bacteria"/>
</dbReference>
<keyword evidence="2" id="KW-1185">Reference proteome</keyword>
<evidence type="ECO:0000313" key="2">
    <source>
        <dbReference type="Proteomes" id="UP000186895"/>
    </source>
</evidence>
<organism evidence="1 2">
    <name type="scientific">Marinobacterium stanieri</name>
    <dbReference type="NCBI Taxonomy" id="49186"/>
    <lineage>
        <taxon>Bacteria</taxon>
        <taxon>Pseudomonadati</taxon>
        <taxon>Pseudomonadota</taxon>
        <taxon>Gammaproteobacteria</taxon>
        <taxon>Oceanospirillales</taxon>
        <taxon>Oceanospirillaceae</taxon>
        <taxon>Marinobacterium</taxon>
    </lineage>
</organism>
<dbReference type="Proteomes" id="UP000186895">
    <property type="component" value="Unassembled WGS sequence"/>
</dbReference>
<evidence type="ECO:0000313" key="1">
    <source>
        <dbReference type="EMBL" id="SIQ13683.1"/>
    </source>
</evidence>
<protein>
    <submittedName>
        <fullName evidence="1">Uncharacterized protein</fullName>
    </submittedName>
</protein>
<dbReference type="RefSeq" id="WP_076461817.1">
    <property type="nucleotide sequence ID" value="NZ_FTMN01000002.1"/>
</dbReference>
<accession>A0A1N6QAL6</accession>
<proteinExistence type="predicted"/>